<protein>
    <recommendedName>
        <fullName evidence="4">Carboxylic ester hydrolase</fullName>
        <ecNumber evidence="4">3.1.1.-</ecNumber>
    </recommendedName>
</protein>
<organism evidence="6 7">
    <name type="scientific">Plectus sambesii</name>
    <dbReference type="NCBI Taxonomy" id="2011161"/>
    <lineage>
        <taxon>Eukaryota</taxon>
        <taxon>Metazoa</taxon>
        <taxon>Ecdysozoa</taxon>
        <taxon>Nematoda</taxon>
        <taxon>Chromadorea</taxon>
        <taxon>Plectida</taxon>
        <taxon>Plectina</taxon>
        <taxon>Plectoidea</taxon>
        <taxon>Plectidae</taxon>
        <taxon>Plectus</taxon>
    </lineage>
</organism>
<dbReference type="PANTHER" id="PTHR44590:SF3">
    <property type="entry name" value="CARBOXYLESTERASE TYPE B DOMAIN-CONTAINING PROTEIN"/>
    <property type="match status" value="1"/>
</dbReference>
<dbReference type="PROSITE" id="PS00941">
    <property type="entry name" value="CARBOXYLESTERASE_B_2"/>
    <property type="match status" value="1"/>
</dbReference>
<dbReference type="PANTHER" id="PTHR44590">
    <property type="entry name" value="CARBOXYLIC ESTER HYDROLASE-RELATED"/>
    <property type="match status" value="1"/>
</dbReference>
<dbReference type="InterPro" id="IPR029058">
    <property type="entry name" value="AB_hydrolase_fold"/>
</dbReference>
<keyword evidence="2" id="KW-0719">Serine esterase</keyword>
<feature type="signal peptide" evidence="4">
    <location>
        <begin position="1"/>
        <end position="26"/>
    </location>
</feature>
<dbReference type="SUPFAM" id="SSF53474">
    <property type="entry name" value="alpha/beta-Hydrolases"/>
    <property type="match status" value="1"/>
</dbReference>
<keyword evidence="6" id="KW-1185">Reference proteome</keyword>
<evidence type="ECO:0000259" key="5">
    <source>
        <dbReference type="Pfam" id="PF00135"/>
    </source>
</evidence>
<reference evidence="7" key="1">
    <citation type="submission" date="2022-11" db="UniProtKB">
        <authorList>
            <consortium name="WormBaseParasite"/>
        </authorList>
    </citation>
    <scope>IDENTIFICATION</scope>
</reference>
<dbReference type="GO" id="GO:0052689">
    <property type="term" value="F:carboxylic ester hydrolase activity"/>
    <property type="evidence" value="ECO:0007669"/>
    <property type="project" value="UniProtKB-KW"/>
</dbReference>
<accession>A0A914WXQ7</accession>
<proteinExistence type="inferred from homology"/>
<name>A0A914WXQ7_9BILA</name>
<dbReference type="AlphaFoldDB" id="A0A914WXQ7"/>
<evidence type="ECO:0000313" key="7">
    <source>
        <dbReference type="WBParaSite" id="PSAMB.scaffold5816size10828.g27349.t1"/>
    </source>
</evidence>
<keyword evidence="4" id="KW-0732">Signal</keyword>
<keyword evidence="3 4" id="KW-0378">Hydrolase</keyword>
<dbReference type="InterPro" id="IPR002018">
    <property type="entry name" value="CarbesteraseB"/>
</dbReference>
<evidence type="ECO:0000256" key="1">
    <source>
        <dbReference type="ARBA" id="ARBA00005964"/>
    </source>
</evidence>
<evidence type="ECO:0000313" key="6">
    <source>
        <dbReference type="Proteomes" id="UP000887566"/>
    </source>
</evidence>
<dbReference type="InterPro" id="IPR019819">
    <property type="entry name" value="Carboxylesterase_B_CS"/>
</dbReference>
<feature type="chain" id="PRO_5038153829" description="Carboxylic ester hydrolase" evidence="4">
    <location>
        <begin position="27"/>
        <end position="583"/>
    </location>
</feature>
<evidence type="ECO:0000256" key="4">
    <source>
        <dbReference type="RuleBase" id="RU361235"/>
    </source>
</evidence>
<dbReference type="WBParaSite" id="PSAMB.scaffold5816size10828.g27349.t1">
    <property type="protein sequence ID" value="PSAMB.scaffold5816size10828.g27349.t1"/>
    <property type="gene ID" value="PSAMB.scaffold5816size10828.g27349"/>
</dbReference>
<feature type="domain" description="Carboxylesterase type B" evidence="5">
    <location>
        <begin position="29"/>
        <end position="557"/>
    </location>
</feature>
<dbReference type="PROSITE" id="PS00122">
    <property type="entry name" value="CARBOXYLESTERASE_B_1"/>
    <property type="match status" value="1"/>
</dbReference>
<comment type="similarity">
    <text evidence="1 4">Belongs to the type-B carboxylesterase/lipase family.</text>
</comment>
<dbReference type="Pfam" id="PF00135">
    <property type="entry name" value="COesterase"/>
    <property type="match status" value="1"/>
</dbReference>
<evidence type="ECO:0000256" key="2">
    <source>
        <dbReference type="ARBA" id="ARBA00022487"/>
    </source>
</evidence>
<sequence length="583" mass="65044">MFSSMHRGMMVLVLATIFALCTLSEAGNKPVITTSLGDVRGFEHTSENSFKANIFLGLPYASPPVGPLRFKKPEPVHPWSDVRDAIEWPRGCVPCMRASERKVLNNANNGEDCLYLNVFAPTTSSDASSGYPVMIYVHGGGYNIGSTFEYGYESLVRNFVSRGVVVVTIQYRMGPLGFFSTGDSALPGNLGYWDQTLALRFVNEHIASFGGDATKITVFGESAGAGSVGALTVSPHSRDLFAQAVEMSGATVADWAQGPRVVEDSRQLAHDLDCRQEQSDAVIDCLRSKTVEEIQDAHKTRGFSRNHPNFIKFGPRVDGDFFPKPIEELIAEAPKKPSILGACDTEGGFFSVPPMFIGNPLNVRPEEFATYNYERFEKFVREIVATPSAYGNKAIIAQELMLHHYIHSKGDWKNNTFALEKYTEFLSDYMFNVPIYHEAQLKNSNGWPTWFYSYDHLNVDALPKNHPVKGAFHTMELPYIFGMVILGKYEFNEDDLIMEDLLATVLTNFAKYGNPTPKAVHGIVWEQLSSSKPHQYARLLPKPTMELTYRRDTVAFWTQLLPKLTGHSSQPTESTPTHGRTEL</sequence>
<dbReference type="EC" id="3.1.1.-" evidence="4"/>
<dbReference type="Gene3D" id="3.40.50.1820">
    <property type="entry name" value="alpha/beta hydrolase"/>
    <property type="match status" value="1"/>
</dbReference>
<dbReference type="InterPro" id="IPR019826">
    <property type="entry name" value="Carboxylesterase_B_AS"/>
</dbReference>
<dbReference type="Proteomes" id="UP000887566">
    <property type="component" value="Unplaced"/>
</dbReference>
<evidence type="ECO:0000256" key="3">
    <source>
        <dbReference type="ARBA" id="ARBA00022801"/>
    </source>
</evidence>